<evidence type="ECO:0000256" key="2">
    <source>
        <dbReference type="PIRSR" id="PIRSR000390-2"/>
    </source>
</evidence>
<dbReference type="Pfam" id="PF01041">
    <property type="entry name" value="DegT_DnrJ_EryC1"/>
    <property type="match status" value="1"/>
</dbReference>
<dbReference type="InterPro" id="IPR000653">
    <property type="entry name" value="DegT/StrS_aminotransferase"/>
</dbReference>
<name>A0A432L8X3_9BACI</name>
<dbReference type="EMBL" id="RYYR01000030">
    <property type="protein sequence ID" value="RUL48692.1"/>
    <property type="molecule type" value="Genomic_DNA"/>
</dbReference>
<keyword evidence="5" id="KW-0032">Aminotransferase</keyword>
<dbReference type="InterPro" id="IPR015424">
    <property type="entry name" value="PyrdxlP-dep_Trfase"/>
</dbReference>
<dbReference type="PANTHER" id="PTHR30244">
    <property type="entry name" value="TRANSAMINASE"/>
    <property type="match status" value="1"/>
</dbReference>
<dbReference type="RefSeq" id="WP_126660289.1">
    <property type="nucleotide sequence ID" value="NZ_RYYR01000030.1"/>
</dbReference>
<keyword evidence="5" id="KW-0808">Transferase</keyword>
<keyword evidence="6" id="KW-1185">Reference proteome</keyword>
<dbReference type="GO" id="GO:0000271">
    <property type="term" value="P:polysaccharide biosynthetic process"/>
    <property type="evidence" value="ECO:0007669"/>
    <property type="project" value="TreeGrafter"/>
</dbReference>
<evidence type="ECO:0000256" key="4">
    <source>
        <dbReference type="SAM" id="MobiDB-lite"/>
    </source>
</evidence>
<feature type="active site" description="Proton acceptor" evidence="1">
    <location>
        <position position="180"/>
    </location>
</feature>
<sequence length="344" mass="37758">MQSGEQRMTPHNRPTLGKKEEKAALQVLRSGWVAQGKAVEAFENEMCRVLGLPMGCAVAVSSGSAALFLSLLALEAQGKNVAYPAHTCAALRNATALAGGNSILIDSEEKSPNIDINHLSTEAIDIAIIPHMYGLPVNLSNRPSSIQIIEDCAQALGASVNGVPVGLQGDIGIFSFYATKLITSGGQGGMVVSKNHSIIQFIRDYLLFDQRHDAKIRFNFQMTDVQGAIGLIQLKQLPYFIKRRQEIFQQYEDANLSLLQSAENSQQVPYRAIMLTQQQSKVINALKSQHVNAVIPLKEEHLLGLPTLFPNAYQWTQQTVSLPIYPTLANEEVQRIIKIIKNIT</sequence>
<evidence type="ECO:0000256" key="3">
    <source>
        <dbReference type="RuleBase" id="RU004508"/>
    </source>
</evidence>
<dbReference type="AlphaFoldDB" id="A0A432L8X3"/>
<protein>
    <submittedName>
        <fullName evidence="5">DegT/DnrJ/EryC1/StrS aminotransferase family protein</fullName>
    </submittedName>
</protein>
<dbReference type="Proteomes" id="UP000287910">
    <property type="component" value="Unassembled WGS sequence"/>
</dbReference>
<proteinExistence type="inferred from homology"/>
<comment type="similarity">
    <text evidence="3">Belongs to the DegT/DnrJ/EryC1 family.</text>
</comment>
<comment type="caution">
    <text evidence="5">The sequence shown here is derived from an EMBL/GenBank/DDBJ whole genome shotgun (WGS) entry which is preliminary data.</text>
</comment>
<evidence type="ECO:0000256" key="1">
    <source>
        <dbReference type="PIRSR" id="PIRSR000390-1"/>
    </source>
</evidence>
<dbReference type="PANTHER" id="PTHR30244:SF34">
    <property type="entry name" value="DTDP-4-AMINO-4,6-DIDEOXYGALACTOSE TRANSAMINASE"/>
    <property type="match status" value="1"/>
</dbReference>
<dbReference type="Gene3D" id="3.40.640.10">
    <property type="entry name" value="Type I PLP-dependent aspartate aminotransferase-like (Major domain)"/>
    <property type="match status" value="1"/>
</dbReference>
<dbReference type="GO" id="GO:0030170">
    <property type="term" value="F:pyridoxal phosphate binding"/>
    <property type="evidence" value="ECO:0007669"/>
    <property type="project" value="TreeGrafter"/>
</dbReference>
<organism evidence="5 6">
    <name type="scientific">Lysinibacillus antri</name>
    <dbReference type="NCBI Taxonomy" id="2498145"/>
    <lineage>
        <taxon>Bacteria</taxon>
        <taxon>Bacillati</taxon>
        <taxon>Bacillota</taxon>
        <taxon>Bacilli</taxon>
        <taxon>Bacillales</taxon>
        <taxon>Bacillaceae</taxon>
        <taxon>Lysinibacillus</taxon>
    </lineage>
</organism>
<accession>A0A432L8X3</accession>
<evidence type="ECO:0000313" key="6">
    <source>
        <dbReference type="Proteomes" id="UP000287910"/>
    </source>
</evidence>
<dbReference type="InterPro" id="IPR015421">
    <property type="entry name" value="PyrdxlP-dep_Trfase_major"/>
</dbReference>
<reference evidence="5 6" key="1">
    <citation type="submission" date="2018-12" db="EMBL/GenBank/DDBJ databases">
        <title>Lysinibacillus antri sp. nov., isolated from a cave soil.</title>
        <authorList>
            <person name="Narsing Rao M.P."/>
            <person name="Zhang H."/>
            <person name="Dong Z.-Y."/>
            <person name="Niu X.-K."/>
            <person name="Zhang K."/>
            <person name="Fang B.-Z."/>
            <person name="Kang Y.-Q."/>
            <person name="Xiao M."/>
            <person name="Li W.-J."/>
        </authorList>
    </citation>
    <scope>NUCLEOTIDE SEQUENCE [LARGE SCALE GENOMIC DNA]</scope>
    <source>
        <strain evidence="5 6">SYSU K30002</strain>
    </source>
</reference>
<gene>
    <name evidence="5" type="ORF">EK386_16550</name>
</gene>
<dbReference type="Gene3D" id="3.90.1150.10">
    <property type="entry name" value="Aspartate Aminotransferase, domain 1"/>
    <property type="match status" value="1"/>
</dbReference>
<dbReference type="GO" id="GO:0008483">
    <property type="term" value="F:transaminase activity"/>
    <property type="evidence" value="ECO:0007669"/>
    <property type="project" value="UniProtKB-KW"/>
</dbReference>
<keyword evidence="2 3" id="KW-0663">Pyridoxal phosphate</keyword>
<dbReference type="InterPro" id="IPR015422">
    <property type="entry name" value="PyrdxlP-dep_Trfase_small"/>
</dbReference>
<feature type="modified residue" description="N6-(pyridoxal phosphate)lysine" evidence="2">
    <location>
        <position position="180"/>
    </location>
</feature>
<dbReference type="SUPFAM" id="SSF53383">
    <property type="entry name" value="PLP-dependent transferases"/>
    <property type="match status" value="1"/>
</dbReference>
<feature type="region of interest" description="Disordered" evidence="4">
    <location>
        <begin position="1"/>
        <end position="20"/>
    </location>
</feature>
<dbReference type="PIRSF" id="PIRSF000390">
    <property type="entry name" value="PLP_StrS"/>
    <property type="match status" value="1"/>
</dbReference>
<evidence type="ECO:0000313" key="5">
    <source>
        <dbReference type="EMBL" id="RUL48692.1"/>
    </source>
</evidence>